<evidence type="ECO:0000313" key="5">
    <source>
        <dbReference type="Proteomes" id="UP000324897"/>
    </source>
</evidence>
<dbReference type="AlphaFoldDB" id="A0A5J9T1H7"/>
<keyword evidence="2" id="KW-0732">Signal</keyword>
<evidence type="ECO:0000256" key="1">
    <source>
        <dbReference type="ARBA" id="ARBA00004167"/>
    </source>
</evidence>
<sequence>MPHARNVEKVDSRGGIALAAVGATLLLLPPPHGAAALAAAAATKQENNCTRSCGNISIPYPFGVEPDCYHASGFNFTCDNNDLLASCFAMCPATGPPYQYRGRCPGVGCCPSNGVGCCQANDTTILKRGLSLH</sequence>
<gene>
    <name evidence="4" type="ORF">EJB05_48417</name>
</gene>
<feature type="non-terminal residue" evidence="4">
    <location>
        <position position="1"/>
    </location>
</feature>
<proteinExistence type="predicted"/>
<dbReference type="EMBL" id="RWGY01000051">
    <property type="protein sequence ID" value="TVU05259.1"/>
    <property type="molecule type" value="Genomic_DNA"/>
</dbReference>
<keyword evidence="5" id="KW-1185">Reference proteome</keyword>
<organism evidence="4 5">
    <name type="scientific">Eragrostis curvula</name>
    <name type="common">weeping love grass</name>
    <dbReference type="NCBI Taxonomy" id="38414"/>
    <lineage>
        <taxon>Eukaryota</taxon>
        <taxon>Viridiplantae</taxon>
        <taxon>Streptophyta</taxon>
        <taxon>Embryophyta</taxon>
        <taxon>Tracheophyta</taxon>
        <taxon>Spermatophyta</taxon>
        <taxon>Magnoliopsida</taxon>
        <taxon>Liliopsida</taxon>
        <taxon>Poales</taxon>
        <taxon>Poaceae</taxon>
        <taxon>PACMAD clade</taxon>
        <taxon>Chloridoideae</taxon>
        <taxon>Eragrostideae</taxon>
        <taxon>Eragrostidinae</taxon>
        <taxon>Eragrostis</taxon>
    </lineage>
</organism>
<evidence type="ECO:0000259" key="3">
    <source>
        <dbReference type="Pfam" id="PF13947"/>
    </source>
</evidence>
<comment type="caution">
    <text evidence="4">The sequence shown here is derived from an EMBL/GenBank/DDBJ whole genome shotgun (WGS) entry which is preliminary data.</text>
</comment>
<dbReference type="Proteomes" id="UP000324897">
    <property type="component" value="Unassembled WGS sequence"/>
</dbReference>
<dbReference type="GO" id="GO:0030247">
    <property type="term" value="F:polysaccharide binding"/>
    <property type="evidence" value="ECO:0007669"/>
    <property type="project" value="InterPro"/>
</dbReference>
<evidence type="ECO:0000313" key="4">
    <source>
        <dbReference type="EMBL" id="TVU05259.1"/>
    </source>
</evidence>
<evidence type="ECO:0000256" key="2">
    <source>
        <dbReference type="ARBA" id="ARBA00022729"/>
    </source>
</evidence>
<protein>
    <recommendedName>
        <fullName evidence="3">Wall-associated receptor kinase galacturonan-binding domain-containing protein</fullName>
    </recommendedName>
</protein>
<dbReference type="GO" id="GO:0016020">
    <property type="term" value="C:membrane"/>
    <property type="evidence" value="ECO:0007669"/>
    <property type="project" value="UniProtKB-SubCell"/>
</dbReference>
<dbReference type="OrthoDB" id="694680at2759"/>
<accession>A0A5J9T1H7</accession>
<feature type="domain" description="Wall-associated receptor kinase galacturonan-binding" evidence="3">
    <location>
        <begin position="49"/>
        <end position="82"/>
    </location>
</feature>
<dbReference type="InterPro" id="IPR025287">
    <property type="entry name" value="WAK_GUB"/>
</dbReference>
<reference evidence="4 5" key="1">
    <citation type="journal article" date="2019" name="Sci. Rep.">
        <title>A high-quality genome of Eragrostis curvula grass provides insights into Poaceae evolution and supports new strategies to enhance forage quality.</title>
        <authorList>
            <person name="Carballo J."/>
            <person name="Santos B.A.C.M."/>
            <person name="Zappacosta D."/>
            <person name="Garbus I."/>
            <person name="Selva J.P."/>
            <person name="Gallo C.A."/>
            <person name="Diaz A."/>
            <person name="Albertini E."/>
            <person name="Caccamo M."/>
            <person name="Echenique V."/>
        </authorList>
    </citation>
    <scope>NUCLEOTIDE SEQUENCE [LARGE SCALE GENOMIC DNA]</scope>
    <source>
        <strain evidence="5">cv. Victoria</strain>
        <tissue evidence="4">Leaf</tissue>
    </source>
</reference>
<name>A0A5J9T1H7_9POAL</name>
<dbReference type="Pfam" id="PF13947">
    <property type="entry name" value="GUB_WAK_bind"/>
    <property type="match status" value="1"/>
</dbReference>
<comment type="subcellular location">
    <subcellularLocation>
        <location evidence="1">Membrane</location>
        <topology evidence="1">Single-pass membrane protein</topology>
    </subcellularLocation>
</comment>
<dbReference type="PANTHER" id="PTHR33491">
    <property type="entry name" value="OSJNBA0016N04.9 PROTEIN"/>
    <property type="match status" value="1"/>
</dbReference>
<dbReference type="Gramene" id="TVU05259">
    <property type="protein sequence ID" value="TVU05259"/>
    <property type="gene ID" value="EJB05_48417"/>
</dbReference>